<dbReference type="PANTHER" id="PTHR45138">
    <property type="entry name" value="REGULATORY COMPONENTS OF SENSORY TRANSDUCTION SYSTEM"/>
    <property type="match status" value="1"/>
</dbReference>
<dbReference type="STRING" id="551987.SAMN05192549_10364"/>
<accession>A0A1M7M9G7</accession>
<evidence type="ECO:0000313" key="5">
    <source>
        <dbReference type="Proteomes" id="UP000184339"/>
    </source>
</evidence>
<evidence type="ECO:0000313" key="4">
    <source>
        <dbReference type="EMBL" id="SHM86938.1"/>
    </source>
</evidence>
<dbReference type="InterPro" id="IPR000160">
    <property type="entry name" value="GGDEF_dom"/>
</dbReference>
<dbReference type="InterPro" id="IPR043128">
    <property type="entry name" value="Rev_trsase/Diguanyl_cyclase"/>
</dbReference>
<dbReference type="InterPro" id="IPR029787">
    <property type="entry name" value="Nucleotide_cyclase"/>
</dbReference>
<dbReference type="CDD" id="cd01949">
    <property type="entry name" value="GGDEF"/>
    <property type="match status" value="1"/>
</dbReference>
<gene>
    <name evidence="4" type="ORF">SAMN05192549_10364</name>
</gene>
<evidence type="ECO:0000256" key="2">
    <source>
        <dbReference type="ARBA" id="ARBA00034247"/>
    </source>
</evidence>
<dbReference type="SUPFAM" id="SSF55073">
    <property type="entry name" value="Nucleotide cyclase"/>
    <property type="match status" value="1"/>
</dbReference>
<dbReference type="Gene3D" id="3.30.70.270">
    <property type="match status" value="1"/>
</dbReference>
<evidence type="ECO:0000256" key="1">
    <source>
        <dbReference type="ARBA" id="ARBA00012528"/>
    </source>
</evidence>
<organism evidence="4 5">
    <name type="scientific">Duganella sacchari</name>
    <dbReference type="NCBI Taxonomy" id="551987"/>
    <lineage>
        <taxon>Bacteria</taxon>
        <taxon>Pseudomonadati</taxon>
        <taxon>Pseudomonadota</taxon>
        <taxon>Betaproteobacteria</taxon>
        <taxon>Burkholderiales</taxon>
        <taxon>Oxalobacteraceae</taxon>
        <taxon>Telluria group</taxon>
        <taxon>Duganella</taxon>
    </lineage>
</organism>
<dbReference type="OrthoDB" id="9157485at2"/>
<proteinExistence type="predicted"/>
<dbReference type="RefSeq" id="WP_084560040.1">
    <property type="nucleotide sequence ID" value="NZ_FRCX01000003.1"/>
</dbReference>
<dbReference type="PROSITE" id="PS50887">
    <property type="entry name" value="GGDEF"/>
    <property type="match status" value="1"/>
</dbReference>
<name>A0A1M7M9G7_9BURK</name>
<dbReference type="PANTHER" id="PTHR45138:SF9">
    <property type="entry name" value="DIGUANYLATE CYCLASE DGCM-RELATED"/>
    <property type="match status" value="1"/>
</dbReference>
<sequence length="764" mass="86080">MKLEKLRLVREELQDEFYQEDITSSIFYYFNKRWIELDKTSTLSKTVHNNLELSKLEPVALRRKGSKNIWVSCSEIECCIALYFSNSAPKVLEVYRRRINNVVKRASNAYKVSHNQLTQLLARDSFREKLHKALTSISHADLTSEEEQEGNLNKILAVFALDIDHFKQINDTYGHLYGDQVLKTFAIRLERAADNIALELSDNIEISIGHPSGEEFLILVQGYISKDTIIKIANQFRLEISDSPLPSDKEWEDLSKRENLSPIILPQLHERNVTTSVGLAFYALSQEGEITQDEITSILDRADTALYRAKSGGRNQVISFDDILSNCGRVLEHDIAARVIAIDIGKNVGVSIGQEFKVFSTSYSGKKGFMINDGRTSRTIGNYPRIEITTITVFNVQPEVSFAYISDIKEKESSVTIEKGALLELIPTGSIAHLLTGRSKYFPDAMEHIKVGDLSALQNFIDKYATSKNSTFSIVFRFSAEQEYFKRYGSAALNSALARLYREVQAIFPVESIVRILDTSSICVVGFENNYKENSVADLIKELDTQLPELRLVAGIFGQTDVKREEKSNYGKLDIMHSIDFARYAASDYVKRENSKLIRFGHIVAQNILRALFDLKSTTQGIADFEKLSSLGVSSAEFINLGGLLYRAKNNSKHAADLYEIAVKKNPAAITYKTNFGLATYFSSQTDRGLTLLASLTNEELQVALEKYPYGFLGYTALLAKAKISESTLFDAERFSWMAVAAIKLEKYNRHGMIQIIQSALAMQ</sequence>
<dbReference type="Pfam" id="PF00990">
    <property type="entry name" value="GGDEF"/>
    <property type="match status" value="1"/>
</dbReference>
<protein>
    <recommendedName>
        <fullName evidence="1">diguanylate cyclase</fullName>
        <ecNumber evidence="1">2.7.7.65</ecNumber>
    </recommendedName>
</protein>
<dbReference type="EMBL" id="FRCX01000003">
    <property type="protein sequence ID" value="SHM86938.1"/>
    <property type="molecule type" value="Genomic_DNA"/>
</dbReference>
<reference evidence="5" key="1">
    <citation type="submission" date="2016-11" db="EMBL/GenBank/DDBJ databases">
        <authorList>
            <person name="Varghese N."/>
            <person name="Submissions S."/>
        </authorList>
    </citation>
    <scope>NUCLEOTIDE SEQUENCE [LARGE SCALE GENOMIC DNA]</scope>
    <source>
        <strain evidence="5">Sac-22</strain>
    </source>
</reference>
<feature type="domain" description="GGDEF" evidence="3">
    <location>
        <begin position="154"/>
        <end position="322"/>
    </location>
</feature>
<keyword evidence="5" id="KW-1185">Reference proteome</keyword>
<dbReference type="AlphaFoldDB" id="A0A1M7M9G7"/>
<dbReference type="GO" id="GO:0052621">
    <property type="term" value="F:diguanylate cyclase activity"/>
    <property type="evidence" value="ECO:0007669"/>
    <property type="project" value="UniProtKB-EC"/>
</dbReference>
<dbReference type="InterPro" id="IPR050469">
    <property type="entry name" value="Diguanylate_Cyclase"/>
</dbReference>
<comment type="catalytic activity">
    <reaction evidence="2">
        <text>2 GTP = 3',3'-c-di-GMP + 2 diphosphate</text>
        <dbReference type="Rhea" id="RHEA:24898"/>
        <dbReference type="ChEBI" id="CHEBI:33019"/>
        <dbReference type="ChEBI" id="CHEBI:37565"/>
        <dbReference type="ChEBI" id="CHEBI:58805"/>
        <dbReference type="EC" id="2.7.7.65"/>
    </reaction>
</comment>
<dbReference type="Proteomes" id="UP000184339">
    <property type="component" value="Unassembled WGS sequence"/>
</dbReference>
<evidence type="ECO:0000259" key="3">
    <source>
        <dbReference type="PROSITE" id="PS50887"/>
    </source>
</evidence>
<dbReference type="EC" id="2.7.7.65" evidence="1"/>
<dbReference type="SMART" id="SM00267">
    <property type="entry name" value="GGDEF"/>
    <property type="match status" value="1"/>
</dbReference>
<dbReference type="NCBIfam" id="TIGR00254">
    <property type="entry name" value="GGDEF"/>
    <property type="match status" value="1"/>
</dbReference>